<dbReference type="InterPro" id="IPR014117">
    <property type="entry name" value="TraC-F-type"/>
</dbReference>
<dbReference type="RefSeq" id="WP_098153269.1">
    <property type="nucleotide sequence ID" value="NZ_CADEYX010000030.1"/>
</dbReference>
<dbReference type="NCBIfam" id="TIGR02746">
    <property type="entry name" value="TraC-F-type"/>
    <property type="match status" value="1"/>
</dbReference>
<evidence type="ECO:0000313" key="3">
    <source>
        <dbReference type="Proteomes" id="UP000220629"/>
    </source>
</evidence>
<evidence type="ECO:0000313" key="2">
    <source>
        <dbReference type="EMBL" id="PEH40566.1"/>
    </source>
</evidence>
<dbReference type="Pfam" id="PF11130">
    <property type="entry name" value="TraC_F_IV"/>
    <property type="match status" value="1"/>
</dbReference>
<evidence type="ECO:0000259" key="1">
    <source>
        <dbReference type="Pfam" id="PF19044"/>
    </source>
</evidence>
<dbReference type="Pfam" id="PF19044">
    <property type="entry name" value="P-loop_TraG"/>
    <property type="match status" value="2"/>
</dbReference>
<proteinExistence type="predicted"/>
<name>A0A2A7SAI1_BURGA</name>
<feature type="domain" description="TraG P-loop" evidence="1">
    <location>
        <begin position="637"/>
        <end position="798"/>
    </location>
</feature>
<comment type="caution">
    <text evidence="2">The sequence shown here is derived from an EMBL/GenBank/DDBJ whole genome shotgun (WGS) entry which is preliminary data.</text>
</comment>
<dbReference type="InterPro" id="IPR043964">
    <property type="entry name" value="P-loop_TraG"/>
</dbReference>
<feature type="domain" description="TraG P-loop" evidence="1">
    <location>
        <begin position="488"/>
        <end position="558"/>
    </location>
</feature>
<organism evidence="2 3">
    <name type="scientific">Burkholderia gladioli</name>
    <name type="common">Pseudomonas marginata</name>
    <name type="synonym">Phytomonas marginata</name>
    <dbReference type="NCBI Taxonomy" id="28095"/>
    <lineage>
        <taxon>Bacteria</taxon>
        <taxon>Pseudomonadati</taxon>
        <taxon>Pseudomonadota</taxon>
        <taxon>Betaproteobacteria</taxon>
        <taxon>Burkholderiales</taxon>
        <taxon>Burkholderiaceae</taxon>
        <taxon>Burkholderia</taxon>
    </lineage>
</organism>
<dbReference type="SUPFAM" id="SSF52540">
    <property type="entry name" value="P-loop containing nucleoside triphosphate hydrolases"/>
    <property type="match status" value="1"/>
</dbReference>
<sequence length="865" mass="96307">MTTLQTWLDDAKKFARTALAEAILGTEDDLGPPAPTAAQQRLVETVGLHQLLPYDQYDAATGLYYNTDSVGFVLAVAPQTGADAELVASLRGLYDSVPAGCGVQWMLLGDPVIEETLNAYVDLREQHTNTGRVPQFYLEQAKRRVASIRSKLGKPLFPGQNYTITDKRLMLSIVRKGSSEDAKLCEEFQSLREVVIATLRSASLASRTAEPNDLIRFLWPILNPETFFGHGADILDQTYSDDRPIRDQLTAFGHHARVRAKQLLFGVPPEEPGEDDERVAVRSFGVQKYPEQKELWEMNNIVGSLFNDVHQYPCPYLITCGVMIVDQTAMETRAAIRGARATQNAGSKIAHMQPELALQNRDWKAVNMQLQMGGSMCEMYHTLTLFAPPKQMGRCAAAAEGIWRSERFSKLFPMLTQQLTTFLSAMPMMLTSDLRDDLKKFRLITTKTTVNATDMAPVLGEWGGTDGVASLMFFGRRGTPTLVDTYASSTNYNGFVDGTSGAGKSVLMNDIISAYRSVGGIIRICDVGYSYEKQIDMAGGQYVDFKPGSRIIINSFSSAGLDAENGIDSEVKFIRPIIARMVAPTAPITPFEGALLDKAVRMVWEDYGQDGSPTLVRDALLKLKDQNDQIERVAYELAIRLEPFCEGGVYGRYVNGRTNVRLDNEVVGLELEHLNSDPQLRTVILLGLTNQVTNEMYRFDRSRRKLFLTDEGWQIVGDDQETADFVNEGYRRARKYEGSFFFATQGITDAGMNAATQAAFDNSAWKFHLKQSQDTLEKIEKGNVMDLSPGLKRMLKSLSPVPGRYSEFVLVDPNGGTHLLRHIPDEFTLAMATTKGPDFEFMQRLRARGMSTEDAIRALVESKRN</sequence>
<dbReference type="Proteomes" id="UP000220629">
    <property type="component" value="Unassembled WGS sequence"/>
</dbReference>
<dbReference type="InterPro" id="IPR027417">
    <property type="entry name" value="P-loop_NTPase"/>
</dbReference>
<dbReference type="AlphaFoldDB" id="A0A2A7SAI1"/>
<protein>
    <submittedName>
        <fullName evidence="2">Type-IV secretion system protein TraC</fullName>
    </submittedName>
</protein>
<dbReference type="PANTHER" id="PTHR38467:SF1">
    <property type="entry name" value="CONJUGATIVE TRANSFER: ASSEMBLY"/>
    <property type="match status" value="1"/>
</dbReference>
<accession>A0A2A7SAI1</accession>
<dbReference type="Gene3D" id="3.40.50.300">
    <property type="entry name" value="P-loop containing nucleotide triphosphate hydrolases"/>
    <property type="match status" value="1"/>
</dbReference>
<gene>
    <name evidence="2" type="primary">traC</name>
    <name evidence="2" type="ORF">CRM94_16275</name>
</gene>
<dbReference type="InterPro" id="IPR053155">
    <property type="entry name" value="F-pilin_assembly_TraC"/>
</dbReference>
<dbReference type="PANTHER" id="PTHR38467">
    <property type="match status" value="1"/>
</dbReference>
<dbReference type="InterPro" id="IPR025955">
    <property type="entry name" value="TraC/Conjuga_ATPase"/>
</dbReference>
<dbReference type="Gene3D" id="1.10.8.730">
    <property type="match status" value="1"/>
</dbReference>
<dbReference type="EMBL" id="PDDY01000002">
    <property type="protein sequence ID" value="PEH40566.1"/>
    <property type="molecule type" value="Genomic_DNA"/>
</dbReference>
<reference evidence="3" key="1">
    <citation type="submission" date="2017-09" db="EMBL/GenBank/DDBJ databases">
        <title>FDA dAtabase for Regulatory Grade micrObial Sequences (FDA-ARGOS): Supporting development and validation of Infectious Disease Dx tests.</title>
        <authorList>
            <person name="Minogue T."/>
            <person name="Wolcott M."/>
            <person name="Wasieloski L."/>
            <person name="Aguilar W."/>
            <person name="Moore D."/>
            <person name="Tallon L."/>
            <person name="Sadzewicz L."/>
            <person name="Ott S."/>
            <person name="Zhao X."/>
            <person name="Nagaraj S."/>
            <person name="Vavikolanu K."/>
            <person name="Aluvathingal J."/>
            <person name="Nadendla S."/>
            <person name="Sichtig H."/>
        </authorList>
    </citation>
    <scope>NUCLEOTIDE SEQUENCE [LARGE SCALE GENOMIC DNA]</scope>
    <source>
        <strain evidence="3">FDAARGOS_390</strain>
    </source>
</reference>